<dbReference type="Proteomes" id="UP000827976">
    <property type="component" value="Chromosome 12"/>
</dbReference>
<protein>
    <submittedName>
        <fullName evidence="1">Uncharacterized protein</fullName>
    </submittedName>
</protein>
<keyword evidence="2" id="KW-1185">Reference proteome</keyword>
<organism evidence="1 2">
    <name type="scientific">Dioscorea alata</name>
    <name type="common">Purple yam</name>
    <dbReference type="NCBI Taxonomy" id="55571"/>
    <lineage>
        <taxon>Eukaryota</taxon>
        <taxon>Viridiplantae</taxon>
        <taxon>Streptophyta</taxon>
        <taxon>Embryophyta</taxon>
        <taxon>Tracheophyta</taxon>
        <taxon>Spermatophyta</taxon>
        <taxon>Magnoliopsida</taxon>
        <taxon>Liliopsida</taxon>
        <taxon>Dioscoreales</taxon>
        <taxon>Dioscoreaceae</taxon>
        <taxon>Dioscorea</taxon>
    </lineage>
</organism>
<comment type="caution">
    <text evidence="1">The sequence shown here is derived from an EMBL/GenBank/DDBJ whole genome shotgun (WGS) entry which is preliminary data.</text>
</comment>
<dbReference type="EMBL" id="CM037022">
    <property type="protein sequence ID" value="KAH7667621.1"/>
    <property type="molecule type" value="Genomic_DNA"/>
</dbReference>
<reference evidence="2" key="1">
    <citation type="journal article" date="2022" name="Nat. Commun.">
        <title>Chromosome evolution and the genetic basis of agronomically important traits in greater yam.</title>
        <authorList>
            <person name="Bredeson J.V."/>
            <person name="Lyons J.B."/>
            <person name="Oniyinde I.O."/>
            <person name="Okereke N.R."/>
            <person name="Kolade O."/>
            <person name="Nnabue I."/>
            <person name="Nwadili C.O."/>
            <person name="Hribova E."/>
            <person name="Parker M."/>
            <person name="Nwogha J."/>
            <person name="Shu S."/>
            <person name="Carlson J."/>
            <person name="Kariba R."/>
            <person name="Muthemba S."/>
            <person name="Knop K."/>
            <person name="Barton G.J."/>
            <person name="Sherwood A.V."/>
            <person name="Lopez-Montes A."/>
            <person name="Asiedu R."/>
            <person name="Jamnadass R."/>
            <person name="Muchugi A."/>
            <person name="Goodstein D."/>
            <person name="Egesi C.N."/>
            <person name="Featherston J."/>
            <person name="Asfaw A."/>
            <person name="Simpson G.G."/>
            <person name="Dolezel J."/>
            <person name="Hendre P.S."/>
            <person name="Van Deynze A."/>
            <person name="Kumar P.L."/>
            <person name="Obidiegwu J.E."/>
            <person name="Bhattacharjee R."/>
            <person name="Rokhsar D.S."/>
        </authorList>
    </citation>
    <scope>NUCLEOTIDE SEQUENCE [LARGE SCALE GENOMIC DNA]</scope>
    <source>
        <strain evidence="2">cv. TDa95/00328</strain>
    </source>
</reference>
<gene>
    <name evidence="1" type="ORF">IHE45_12G071600</name>
</gene>
<name>A0ACB7V378_DIOAL</name>
<accession>A0ACB7V378</accession>
<sequence length="198" mass="22242">MLYQEHFFLLQHHHLLMFLDIHWLRNATMLHMRLSVNMPVLSQTRQQEIRNSEIIAEAKHIMESRMFNKVEEVDVPVDTINIETTEKIATQAESISPSSDAQPSPSAVAPPTIGAGSTSTPASLHMVHLYLRTHVLDQMIQAASSTAGLRTIKRVDQTLQDLGEAEFSAYRESSYVETPGTPKAREHVSKPRSRTVSS</sequence>
<evidence type="ECO:0000313" key="1">
    <source>
        <dbReference type="EMBL" id="KAH7667621.1"/>
    </source>
</evidence>
<evidence type="ECO:0000313" key="2">
    <source>
        <dbReference type="Proteomes" id="UP000827976"/>
    </source>
</evidence>
<proteinExistence type="predicted"/>